<evidence type="ECO:0000313" key="1">
    <source>
        <dbReference type="EMBL" id="TKD53912.1"/>
    </source>
</evidence>
<gene>
    <name evidence="1" type="ORF">FBF73_00680</name>
</gene>
<sequence>MPAFLISSARLNTSTGRSCVSNFGRRDKNIHWTFQLFPISGSWADTVSQTVSLLHKAVEDFFNHVPFVF</sequence>
<protein>
    <submittedName>
        <fullName evidence="1">Uncharacterized protein</fullName>
    </submittedName>
</protein>
<accession>A0A4U1LA69</accession>
<comment type="caution">
    <text evidence="1">The sequence shown here is derived from an EMBL/GenBank/DDBJ whole genome shotgun (WGS) entry which is preliminary data.</text>
</comment>
<dbReference type="AlphaFoldDB" id="A0A4U1LA69"/>
<evidence type="ECO:0000313" key="2">
    <source>
        <dbReference type="Proteomes" id="UP000309542"/>
    </source>
</evidence>
<dbReference type="EMBL" id="SWFJ01000001">
    <property type="protein sequence ID" value="TKD53912.1"/>
    <property type="molecule type" value="Genomic_DNA"/>
</dbReference>
<dbReference type="Proteomes" id="UP000309542">
    <property type="component" value="Unassembled WGS sequence"/>
</dbReference>
<organism evidence="1 2">
    <name type="scientific">Streptococcus mitis</name>
    <dbReference type="NCBI Taxonomy" id="28037"/>
    <lineage>
        <taxon>Bacteria</taxon>
        <taxon>Bacillati</taxon>
        <taxon>Bacillota</taxon>
        <taxon>Bacilli</taxon>
        <taxon>Lactobacillales</taxon>
        <taxon>Streptococcaceae</taxon>
        <taxon>Streptococcus</taxon>
        <taxon>Streptococcus mitis group</taxon>
    </lineage>
</organism>
<proteinExistence type="predicted"/>
<name>A0A4U1LA69_STRMT</name>
<reference evidence="1 2" key="1">
    <citation type="submission" date="2019-04" db="EMBL/GenBank/DDBJ databases">
        <title>Genome sequence of Streptococcus mitis strain ColumbLawn.</title>
        <authorList>
            <person name="Mungovan B.A."/>
            <person name="Maclea K.S."/>
        </authorList>
    </citation>
    <scope>NUCLEOTIDE SEQUENCE [LARGE SCALE GENOMIC DNA]</scope>
    <source>
        <strain evidence="1 2">ColumbLawn</strain>
    </source>
</reference>